<feature type="region of interest" description="Disordered" evidence="1">
    <location>
        <begin position="87"/>
        <end position="112"/>
    </location>
</feature>
<evidence type="ECO:0000313" key="3">
    <source>
        <dbReference type="Proteomes" id="UP001054945"/>
    </source>
</evidence>
<feature type="compositionally biased region" description="Basic residues" evidence="1">
    <location>
        <begin position="102"/>
        <end position="112"/>
    </location>
</feature>
<accession>A0AAV4PUJ8</accession>
<protein>
    <recommendedName>
        <fullName evidence="4">Secreted protein</fullName>
    </recommendedName>
</protein>
<dbReference type="Proteomes" id="UP001054945">
    <property type="component" value="Unassembled WGS sequence"/>
</dbReference>
<keyword evidence="3" id="KW-1185">Reference proteome</keyword>
<comment type="caution">
    <text evidence="2">The sequence shown here is derived from an EMBL/GenBank/DDBJ whole genome shotgun (WGS) entry which is preliminary data.</text>
</comment>
<reference evidence="2 3" key="1">
    <citation type="submission" date="2021-06" db="EMBL/GenBank/DDBJ databases">
        <title>Caerostris extrusa draft genome.</title>
        <authorList>
            <person name="Kono N."/>
            <person name="Arakawa K."/>
        </authorList>
    </citation>
    <scope>NUCLEOTIDE SEQUENCE [LARGE SCALE GENOMIC DNA]</scope>
</reference>
<proteinExistence type="predicted"/>
<name>A0AAV4PUJ8_CAEEX</name>
<evidence type="ECO:0000313" key="2">
    <source>
        <dbReference type="EMBL" id="GIX99938.1"/>
    </source>
</evidence>
<organism evidence="2 3">
    <name type="scientific">Caerostris extrusa</name>
    <name type="common">Bark spider</name>
    <name type="synonym">Caerostris bankana</name>
    <dbReference type="NCBI Taxonomy" id="172846"/>
    <lineage>
        <taxon>Eukaryota</taxon>
        <taxon>Metazoa</taxon>
        <taxon>Ecdysozoa</taxon>
        <taxon>Arthropoda</taxon>
        <taxon>Chelicerata</taxon>
        <taxon>Arachnida</taxon>
        <taxon>Araneae</taxon>
        <taxon>Araneomorphae</taxon>
        <taxon>Entelegynae</taxon>
        <taxon>Araneoidea</taxon>
        <taxon>Araneidae</taxon>
        <taxon>Caerostris</taxon>
    </lineage>
</organism>
<gene>
    <name evidence="2" type="ORF">CEXT_617621</name>
</gene>
<dbReference type="EMBL" id="BPLR01005117">
    <property type="protein sequence ID" value="GIX99938.1"/>
    <property type="molecule type" value="Genomic_DNA"/>
</dbReference>
<sequence>MGSGGGLFVASRVTCHTWVNRSQVCPWSLLEPPQTQPMPEPEAVSAAYQAHRVPCGRPSACHRVRNKMPLRLFLQCFQTGTTAADYEPHVHPSQLPPEVSKRATRHRVQKSS</sequence>
<evidence type="ECO:0000256" key="1">
    <source>
        <dbReference type="SAM" id="MobiDB-lite"/>
    </source>
</evidence>
<evidence type="ECO:0008006" key="4">
    <source>
        <dbReference type="Google" id="ProtNLM"/>
    </source>
</evidence>
<dbReference type="AlphaFoldDB" id="A0AAV4PUJ8"/>